<accession>A0A135IC44</accession>
<dbReference type="STRING" id="294935.ATN88_04505"/>
<dbReference type="EMBL" id="LNTY01000006">
    <property type="protein sequence ID" value="KXF83009.1"/>
    <property type="molecule type" value="Genomic_DNA"/>
</dbReference>
<dbReference type="AlphaFoldDB" id="A0A135IC44"/>
<keyword evidence="1" id="KW-0732">Signal</keyword>
<dbReference type="Proteomes" id="UP000070529">
    <property type="component" value="Unassembled WGS sequence"/>
</dbReference>
<organism evidence="2 3">
    <name type="scientific">Enterovibrio coralii</name>
    <dbReference type="NCBI Taxonomy" id="294935"/>
    <lineage>
        <taxon>Bacteria</taxon>
        <taxon>Pseudomonadati</taxon>
        <taxon>Pseudomonadota</taxon>
        <taxon>Gammaproteobacteria</taxon>
        <taxon>Vibrionales</taxon>
        <taxon>Vibrionaceae</taxon>
        <taxon>Enterovibrio</taxon>
    </lineage>
</organism>
<gene>
    <name evidence="2" type="ORF">ATN88_04505</name>
</gene>
<protein>
    <recommendedName>
        <fullName evidence="4">Lipoprotein</fullName>
    </recommendedName>
</protein>
<reference evidence="2 3" key="1">
    <citation type="submission" date="2015-11" db="EMBL/GenBank/DDBJ databases">
        <title>Genomic Taxonomy of the Vibrionaceae.</title>
        <authorList>
            <person name="Gomez-Gil B."/>
            <person name="Enciso-Ibarra J."/>
        </authorList>
    </citation>
    <scope>NUCLEOTIDE SEQUENCE [LARGE SCALE GENOMIC DNA]</scope>
    <source>
        <strain evidence="2 3">CAIM 912</strain>
    </source>
</reference>
<feature type="chain" id="PRO_5007465889" description="Lipoprotein" evidence="1">
    <location>
        <begin position="25"/>
        <end position="304"/>
    </location>
</feature>
<feature type="signal peptide" evidence="1">
    <location>
        <begin position="1"/>
        <end position="24"/>
    </location>
</feature>
<keyword evidence="3" id="KW-1185">Reference proteome</keyword>
<sequence>MDNKMKPTLLAVTLTAFASGCATSQEANMDNLRYLASFNTKTSFCFSRVNGIDTANNAMTESGTISTGFNVTGILENGTNTLTTLMAPLGVPDDLNLQANSNCELVISANTPDKAMKLVSVVTSPDEKLQPTGVNTPIYNGNNHVGPVSEGYVTDSFLYEVTRTFEAKGIPEWKWTTATSFSDTEEQIQSLQDKYLDLWLMMKNKDAVALKKEATISSEEQGQTEGMSGDDFWETIGIEDELASSMSVVNIDWGNYEVKTYNKGRLVRFEDENGDSPLRLEDDDFYFSYNPYFSLLEGKWVLTR</sequence>
<name>A0A135IC44_9GAMM</name>
<evidence type="ECO:0000256" key="1">
    <source>
        <dbReference type="SAM" id="SignalP"/>
    </source>
</evidence>
<evidence type="ECO:0000313" key="3">
    <source>
        <dbReference type="Proteomes" id="UP000070529"/>
    </source>
</evidence>
<dbReference type="PROSITE" id="PS51257">
    <property type="entry name" value="PROKAR_LIPOPROTEIN"/>
    <property type="match status" value="1"/>
</dbReference>
<comment type="caution">
    <text evidence="2">The sequence shown here is derived from an EMBL/GenBank/DDBJ whole genome shotgun (WGS) entry which is preliminary data.</text>
</comment>
<proteinExistence type="predicted"/>
<evidence type="ECO:0008006" key="4">
    <source>
        <dbReference type="Google" id="ProtNLM"/>
    </source>
</evidence>
<evidence type="ECO:0000313" key="2">
    <source>
        <dbReference type="EMBL" id="KXF83009.1"/>
    </source>
</evidence>